<name>A0A7C4XUU1_UNCW3</name>
<dbReference type="Pfam" id="PF01927">
    <property type="entry name" value="Mut7-C"/>
    <property type="match status" value="1"/>
</dbReference>
<reference evidence="2" key="1">
    <citation type="journal article" date="2020" name="mSystems">
        <title>Genome- and Community-Level Interaction Insights into Carbon Utilization and Element Cycling Functions of Hydrothermarchaeota in Hydrothermal Sediment.</title>
        <authorList>
            <person name="Zhou Z."/>
            <person name="Liu Y."/>
            <person name="Xu W."/>
            <person name="Pan J."/>
            <person name="Luo Z.H."/>
            <person name="Li M."/>
        </authorList>
    </citation>
    <scope>NUCLEOTIDE SEQUENCE [LARGE SCALE GENOMIC DNA]</scope>
    <source>
        <strain evidence="2">SpSt-774</strain>
    </source>
</reference>
<comment type="caution">
    <text evidence="2">The sequence shown here is derived from an EMBL/GenBank/DDBJ whole genome shotgun (WGS) entry which is preliminary data.</text>
</comment>
<evidence type="ECO:0000259" key="1">
    <source>
        <dbReference type="Pfam" id="PF01927"/>
    </source>
</evidence>
<feature type="domain" description="Mut7-C RNAse" evidence="1">
    <location>
        <begin position="1"/>
        <end position="137"/>
    </location>
</feature>
<proteinExistence type="predicted"/>
<gene>
    <name evidence="2" type="ORF">ENV60_05430</name>
</gene>
<dbReference type="PANTHER" id="PTHR39081">
    <property type="entry name" value="MUT7-C DOMAIN-CONTAINING PROTEIN"/>
    <property type="match status" value="1"/>
</dbReference>
<dbReference type="AlphaFoldDB" id="A0A7C4XUU1"/>
<protein>
    <recommendedName>
        <fullName evidence="1">Mut7-C RNAse domain-containing protein</fullName>
    </recommendedName>
</protein>
<accession>A0A7C4XUU1</accession>
<dbReference type="InterPro" id="IPR002782">
    <property type="entry name" value="Mut7-C_RNAse_dom"/>
</dbReference>
<evidence type="ECO:0000313" key="2">
    <source>
        <dbReference type="EMBL" id="HGV97719.1"/>
    </source>
</evidence>
<dbReference type="EMBL" id="DTGZ01000100">
    <property type="protein sequence ID" value="HGV97719.1"/>
    <property type="molecule type" value="Genomic_DNA"/>
</dbReference>
<organism evidence="2">
    <name type="scientific">candidate division WOR-3 bacterium</name>
    <dbReference type="NCBI Taxonomy" id="2052148"/>
    <lineage>
        <taxon>Bacteria</taxon>
        <taxon>Bacteria division WOR-3</taxon>
    </lineage>
</organism>
<sequence>MKFLCNGMLGKLCKYLRMCGIDTLYSNEGMKSWLYAKREGRIFITKNLRLKDKENVFFLESDILHVQLKKIINSFNLGDQLNFFSRCLCCNEMLIPVKKEEIKNNIPYYTYKNFDEFAQCPKCKRIYWKGSHYEKMEMDIKKMLGW</sequence>
<dbReference type="PANTHER" id="PTHR39081:SF1">
    <property type="entry name" value="MUT7-C RNASE DOMAIN-CONTAINING PROTEIN"/>
    <property type="match status" value="1"/>
</dbReference>